<evidence type="ECO:0000313" key="1">
    <source>
        <dbReference type="EMBL" id="SMF94149.1"/>
    </source>
</evidence>
<organism evidence="1 2">
    <name type="scientific">Methylomagnum ishizawai</name>
    <dbReference type="NCBI Taxonomy" id="1760988"/>
    <lineage>
        <taxon>Bacteria</taxon>
        <taxon>Pseudomonadati</taxon>
        <taxon>Pseudomonadota</taxon>
        <taxon>Gammaproteobacteria</taxon>
        <taxon>Methylococcales</taxon>
        <taxon>Methylococcaceae</taxon>
        <taxon>Methylomagnum</taxon>
    </lineage>
</organism>
<dbReference type="EMBL" id="FXAM01000001">
    <property type="protein sequence ID" value="SMF94149.1"/>
    <property type="molecule type" value="Genomic_DNA"/>
</dbReference>
<protein>
    <submittedName>
        <fullName evidence="1">Uncharacterized protein</fullName>
    </submittedName>
</protein>
<dbReference type="Proteomes" id="UP000192923">
    <property type="component" value="Unassembled WGS sequence"/>
</dbReference>
<proteinExistence type="predicted"/>
<name>A0A1Y6CU19_9GAMM</name>
<gene>
    <name evidence="1" type="ORF">SAMN02949497_1456</name>
</gene>
<keyword evidence="2" id="KW-1185">Reference proteome</keyword>
<dbReference type="STRING" id="1760988.SAMN02949497_1456"/>
<dbReference type="RefSeq" id="WP_085211268.1">
    <property type="nucleotide sequence ID" value="NZ_FXAM01000001.1"/>
</dbReference>
<dbReference type="OrthoDB" id="5294130at2"/>
<reference evidence="1 2" key="1">
    <citation type="submission" date="2016-12" db="EMBL/GenBank/DDBJ databases">
        <authorList>
            <person name="Song W.-J."/>
            <person name="Kurnit D.M."/>
        </authorList>
    </citation>
    <scope>NUCLEOTIDE SEQUENCE [LARGE SCALE GENOMIC DNA]</scope>
    <source>
        <strain evidence="1 2">175</strain>
    </source>
</reference>
<accession>A0A1Y6CU19</accession>
<dbReference type="AlphaFoldDB" id="A0A1Y6CU19"/>
<evidence type="ECO:0000313" key="2">
    <source>
        <dbReference type="Proteomes" id="UP000192923"/>
    </source>
</evidence>
<sequence length="202" mass="22547">MRPKDRLRLRIAQEAARIMAEEGIHDRLPAKQKAAARLGIADARLLPRNEEIDEALEEYHRLYRADVQKPHIARLRRLALEAMRFLQDFAPRLVGGVLEGTAGEFSPVTLHLFPDAPEDVLRKLMDRGIPFEEKTASLPGGGKRTADYPALRFRVDGVEVELALLPPELKARAREKHTPKGDLAAVEALVRADAAEKREGTG</sequence>